<proteinExistence type="predicted"/>
<sequence>MRSPPATVFIDMRFKLDKMVHIVQDELLPALQAPVVVFTTGHDRTIPLQLDARFPPTRNHTLEIFSDLLDQRLVDRWVTENLDDAAFHRKLVAVPTGFYTKKCVFQGQSDVDCSLMYWPVIRADWIVPLSRRPLTVSCNGNLERQFGASSGGARQFGARTAALENCRPGSPWSGFSEHRGHMDTEEFPLWWQNHSFVICAHGGGLDPSPRAFMAIAAGAIPIVQRSALDAVYSQLPVAFVDDWGAASISLDKLRRWRAQLAPHYEEPELVARVVAKLTMQHWWRTSLEGTAAADRGA</sequence>
<name>A0ABN9Y8M0_9DINO</name>
<organism evidence="1 2">
    <name type="scientific">Prorocentrum cordatum</name>
    <dbReference type="NCBI Taxonomy" id="2364126"/>
    <lineage>
        <taxon>Eukaryota</taxon>
        <taxon>Sar</taxon>
        <taxon>Alveolata</taxon>
        <taxon>Dinophyceae</taxon>
        <taxon>Prorocentrales</taxon>
        <taxon>Prorocentraceae</taxon>
        <taxon>Prorocentrum</taxon>
    </lineage>
</organism>
<evidence type="ECO:0000313" key="1">
    <source>
        <dbReference type="EMBL" id="CAK0907542.1"/>
    </source>
</evidence>
<gene>
    <name evidence="1" type="ORF">PCOR1329_LOCUS82523</name>
</gene>
<dbReference type="Proteomes" id="UP001189429">
    <property type="component" value="Unassembled WGS sequence"/>
</dbReference>
<comment type="caution">
    <text evidence="1">The sequence shown here is derived from an EMBL/GenBank/DDBJ whole genome shotgun (WGS) entry which is preliminary data.</text>
</comment>
<reference evidence="1" key="1">
    <citation type="submission" date="2023-10" db="EMBL/GenBank/DDBJ databases">
        <authorList>
            <person name="Chen Y."/>
            <person name="Shah S."/>
            <person name="Dougan E. K."/>
            <person name="Thang M."/>
            <person name="Chan C."/>
        </authorList>
    </citation>
    <scope>NUCLEOTIDE SEQUENCE [LARGE SCALE GENOMIC DNA]</scope>
</reference>
<protein>
    <recommendedName>
        <fullName evidence="3">Exostosin GT47 domain-containing protein</fullName>
    </recommendedName>
</protein>
<dbReference type="EMBL" id="CAUYUJ010021876">
    <property type="protein sequence ID" value="CAK0907542.1"/>
    <property type="molecule type" value="Genomic_DNA"/>
</dbReference>
<evidence type="ECO:0000313" key="2">
    <source>
        <dbReference type="Proteomes" id="UP001189429"/>
    </source>
</evidence>
<accession>A0ABN9Y8M0</accession>
<evidence type="ECO:0008006" key="3">
    <source>
        <dbReference type="Google" id="ProtNLM"/>
    </source>
</evidence>
<keyword evidence="2" id="KW-1185">Reference proteome</keyword>